<dbReference type="Pfam" id="PF13478">
    <property type="entry name" value="XdhC_C"/>
    <property type="match status" value="1"/>
</dbReference>
<evidence type="ECO:0000313" key="4">
    <source>
        <dbReference type="Proteomes" id="UP000784880"/>
    </source>
</evidence>
<dbReference type="PANTHER" id="PTHR30388">
    <property type="entry name" value="ALDEHYDE OXIDOREDUCTASE MOLYBDENUM COFACTOR ASSEMBLY PROTEIN"/>
    <property type="match status" value="1"/>
</dbReference>
<comment type="caution">
    <text evidence="3">The sequence shown here is derived from an EMBL/GenBank/DDBJ whole genome shotgun (WGS) entry which is preliminary data.</text>
</comment>
<accession>A0ABS6JNC5</accession>
<keyword evidence="4" id="KW-1185">Reference proteome</keyword>
<evidence type="ECO:0000259" key="1">
    <source>
        <dbReference type="Pfam" id="PF02625"/>
    </source>
</evidence>
<dbReference type="InterPro" id="IPR027051">
    <property type="entry name" value="XdhC_Rossmann_dom"/>
</dbReference>
<gene>
    <name evidence="3" type="ORF">KS419_19470</name>
</gene>
<dbReference type="RefSeq" id="WP_217068135.1">
    <property type="nucleotide sequence ID" value="NZ_JAHQCS010000154.1"/>
</dbReference>
<dbReference type="PANTHER" id="PTHR30388:SF6">
    <property type="entry name" value="XANTHINE DEHYDROGENASE SUBUNIT A-RELATED"/>
    <property type="match status" value="1"/>
</dbReference>
<dbReference type="Pfam" id="PF02625">
    <property type="entry name" value="XdhC_CoxI"/>
    <property type="match status" value="1"/>
</dbReference>
<feature type="domain" description="XdhC- CoxI" evidence="1">
    <location>
        <begin position="16"/>
        <end position="79"/>
    </location>
</feature>
<reference evidence="3 4" key="1">
    <citation type="submission" date="2021-06" db="EMBL/GenBank/DDBJ databases">
        <title>Bacillus sp. RD4P76, an endophyte from a halophyte.</title>
        <authorList>
            <person name="Sun J.-Q."/>
        </authorList>
    </citation>
    <scope>NUCLEOTIDE SEQUENCE [LARGE SCALE GENOMIC DNA]</scope>
    <source>
        <strain evidence="3 4">CGMCC 1.15917</strain>
    </source>
</reference>
<dbReference type="Proteomes" id="UP000784880">
    <property type="component" value="Unassembled WGS sequence"/>
</dbReference>
<dbReference type="InterPro" id="IPR003777">
    <property type="entry name" value="XdhC_CoxI"/>
</dbReference>
<dbReference type="InterPro" id="IPR052698">
    <property type="entry name" value="MoCofactor_Util/Proc"/>
</dbReference>
<proteinExistence type="predicted"/>
<feature type="domain" description="XdhC Rossmann" evidence="2">
    <location>
        <begin position="199"/>
        <end position="336"/>
    </location>
</feature>
<protein>
    <submittedName>
        <fullName evidence="3">XdhC family protein</fullName>
    </submittedName>
</protein>
<evidence type="ECO:0000259" key="2">
    <source>
        <dbReference type="Pfam" id="PF13478"/>
    </source>
</evidence>
<organism evidence="3 4">
    <name type="scientific">Evansella tamaricis</name>
    <dbReference type="NCBI Taxonomy" id="2069301"/>
    <lineage>
        <taxon>Bacteria</taxon>
        <taxon>Bacillati</taxon>
        <taxon>Bacillota</taxon>
        <taxon>Bacilli</taxon>
        <taxon>Bacillales</taxon>
        <taxon>Bacillaceae</taxon>
        <taxon>Evansella</taxon>
    </lineage>
</organism>
<dbReference type="EMBL" id="JAHQCS010000154">
    <property type="protein sequence ID" value="MBU9713915.1"/>
    <property type="molecule type" value="Genomic_DNA"/>
</dbReference>
<evidence type="ECO:0000313" key="3">
    <source>
        <dbReference type="EMBL" id="MBU9713915.1"/>
    </source>
</evidence>
<sequence>MQDYMNYLQIIKECHGEPFVLATVMKVEGSAYRHEGAKMLFSRGGDQYGMISGGCLESDLGHQAMEVLQSKSGKTVTYDLRDEDDAGWGQGAGCNGKVTVILEIVTWDERSYLPVIWNTVEGGRNVISIRKVQDGKMVDQPMLFSEDGSPIWHGDKYMTRKEHELLHSFINSDLSFESNNNEAGKEITLLERYNKKDTLYIFGAGVDVEPIARRAAQFYFSPIIIDPRESRCREKYFPDAEKWIVEHPEKFASTHSFKDDSYILIMTHQFLKDQYLLNHFVELETPPKYVGVLGPRRRTERLLTPKEIPDWVHSPVGVDIYAEGAEEISISILGELIRKRNEKRTIIRKQKREMCNKNLAVYK</sequence>
<name>A0ABS6JNC5_9BACI</name>